<dbReference type="EMBL" id="FNPB01000002">
    <property type="protein sequence ID" value="SDX77280.1"/>
    <property type="molecule type" value="Genomic_DNA"/>
</dbReference>
<dbReference type="InterPro" id="IPR003593">
    <property type="entry name" value="AAA+_ATPase"/>
</dbReference>
<evidence type="ECO:0000313" key="7">
    <source>
        <dbReference type="EMBL" id="SDX77280.1"/>
    </source>
</evidence>
<protein>
    <submittedName>
        <fullName evidence="7">ABC-2 type transport system ATP-binding protein</fullName>
    </submittedName>
</protein>
<dbReference type="InterPro" id="IPR017871">
    <property type="entry name" value="ABC_transporter-like_CS"/>
</dbReference>
<keyword evidence="3" id="KW-0547">Nucleotide-binding</keyword>
<organism evidence="7 8">
    <name type="scientific">Halobellus clavatus</name>
    <dbReference type="NCBI Taxonomy" id="660517"/>
    <lineage>
        <taxon>Archaea</taxon>
        <taxon>Methanobacteriati</taxon>
        <taxon>Methanobacteriota</taxon>
        <taxon>Stenosarchaea group</taxon>
        <taxon>Halobacteria</taxon>
        <taxon>Halobacteriales</taxon>
        <taxon>Haloferacaceae</taxon>
        <taxon>Halobellus</taxon>
    </lineage>
</organism>
<gene>
    <name evidence="7" type="ORF">SAMN04487946_102241</name>
</gene>
<dbReference type="RefSeq" id="WP_089765704.1">
    <property type="nucleotide sequence ID" value="NZ_FNPB01000002.1"/>
</dbReference>
<accession>A0A1H3EF81</accession>
<evidence type="ECO:0000259" key="6">
    <source>
        <dbReference type="PROSITE" id="PS50893"/>
    </source>
</evidence>
<evidence type="ECO:0000313" key="8">
    <source>
        <dbReference type="Proteomes" id="UP000199170"/>
    </source>
</evidence>
<proteinExistence type="inferred from homology"/>
<keyword evidence="4 7" id="KW-0067">ATP-binding</keyword>
<dbReference type="Gene3D" id="3.40.50.300">
    <property type="entry name" value="P-loop containing nucleotide triphosphate hydrolases"/>
    <property type="match status" value="1"/>
</dbReference>
<dbReference type="Pfam" id="PF00005">
    <property type="entry name" value="ABC_tran"/>
    <property type="match status" value="1"/>
</dbReference>
<dbReference type="PROSITE" id="PS50893">
    <property type="entry name" value="ABC_TRANSPORTER_2"/>
    <property type="match status" value="1"/>
</dbReference>
<dbReference type="AlphaFoldDB" id="A0A1H3EF81"/>
<feature type="region of interest" description="Disordered" evidence="5">
    <location>
        <begin position="301"/>
        <end position="386"/>
    </location>
</feature>
<dbReference type="PANTHER" id="PTHR43335:SF4">
    <property type="entry name" value="ABC TRANSPORTER, ATP-BINDING PROTEIN"/>
    <property type="match status" value="1"/>
</dbReference>
<dbReference type="InterPro" id="IPR003439">
    <property type="entry name" value="ABC_transporter-like_ATP-bd"/>
</dbReference>
<evidence type="ECO:0000256" key="5">
    <source>
        <dbReference type="SAM" id="MobiDB-lite"/>
    </source>
</evidence>
<sequence>MAAIELDGVTKRFDDVTAVSDLSLTVEDGEVFGFLGPNGAGKSTTINLLLDFVRPTTGTVTVLGHDAREESVAVRERTGVLPEGFDVYDRLTGRAHVEFAIDSKEVDVDPDDVLDRVGLADAADRQAGGYSKGMRQRLALAMALVGDPDLLVLDEPSSGLDPAGAKEMREIVLEEAERGTTVFFSSHILEQVEAVCDRVGILREGELVAVDSIAGLREASDADATLSVAVGDPVDDDVLESVRALDGVQRVERSTEGGLRVGCDSDAKTRVVTALEDNGVTVTDFTTDEASLEDLFLAYTEGERDEPTDADASVAADDGEADADTTASRDSTATSDPAADSGETADSDTAAGAEDADADSAADESDGDETDAPDAGDEAIEEEVQR</sequence>
<keyword evidence="2" id="KW-0813">Transport</keyword>
<dbReference type="SUPFAM" id="SSF52540">
    <property type="entry name" value="P-loop containing nucleoside triphosphate hydrolases"/>
    <property type="match status" value="1"/>
</dbReference>
<comment type="similarity">
    <text evidence="1">Belongs to the ABC transporter superfamily.</text>
</comment>
<dbReference type="CDD" id="cd03230">
    <property type="entry name" value="ABC_DR_subfamily_A"/>
    <property type="match status" value="1"/>
</dbReference>
<feature type="compositionally biased region" description="Acidic residues" evidence="5">
    <location>
        <begin position="354"/>
        <end position="386"/>
    </location>
</feature>
<evidence type="ECO:0000256" key="4">
    <source>
        <dbReference type="ARBA" id="ARBA00022840"/>
    </source>
</evidence>
<dbReference type="PROSITE" id="PS00211">
    <property type="entry name" value="ABC_TRANSPORTER_1"/>
    <property type="match status" value="1"/>
</dbReference>
<dbReference type="SMART" id="SM00382">
    <property type="entry name" value="AAA"/>
    <property type="match status" value="1"/>
</dbReference>
<dbReference type="PANTHER" id="PTHR43335">
    <property type="entry name" value="ABC TRANSPORTER, ATP-BINDING PROTEIN"/>
    <property type="match status" value="1"/>
</dbReference>
<dbReference type="InterPro" id="IPR027417">
    <property type="entry name" value="P-loop_NTPase"/>
</dbReference>
<dbReference type="GO" id="GO:0016887">
    <property type="term" value="F:ATP hydrolysis activity"/>
    <property type="evidence" value="ECO:0007669"/>
    <property type="project" value="InterPro"/>
</dbReference>
<feature type="domain" description="ABC transporter" evidence="6">
    <location>
        <begin position="4"/>
        <end position="229"/>
    </location>
</feature>
<dbReference type="GO" id="GO:0005524">
    <property type="term" value="F:ATP binding"/>
    <property type="evidence" value="ECO:0007669"/>
    <property type="project" value="UniProtKB-KW"/>
</dbReference>
<evidence type="ECO:0000256" key="1">
    <source>
        <dbReference type="ARBA" id="ARBA00005417"/>
    </source>
</evidence>
<dbReference type="Proteomes" id="UP000199170">
    <property type="component" value="Unassembled WGS sequence"/>
</dbReference>
<reference evidence="8" key="1">
    <citation type="submission" date="2016-10" db="EMBL/GenBank/DDBJ databases">
        <authorList>
            <person name="Varghese N."/>
            <person name="Submissions S."/>
        </authorList>
    </citation>
    <scope>NUCLEOTIDE SEQUENCE [LARGE SCALE GENOMIC DNA]</scope>
    <source>
        <strain evidence="8">CGMCC 1.10118</strain>
    </source>
</reference>
<evidence type="ECO:0000256" key="2">
    <source>
        <dbReference type="ARBA" id="ARBA00022448"/>
    </source>
</evidence>
<evidence type="ECO:0000256" key="3">
    <source>
        <dbReference type="ARBA" id="ARBA00022741"/>
    </source>
</evidence>
<dbReference type="STRING" id="660517.SAMN04487946_102241"/>
<dbReference type="OrthoDB" id="87732at2157"/>
<name>A0A1H3EF81_9EURY</name>
<feature type="compositionally biased region" description="Low complexity" evidence="5">
    <location>
        <begin position="324"/>
        <end position="353"/>
    </location>
</feature>
<keyword evidence="8" id="KW-1185">Reference proteome</keyword>